<sequence length="238" mass="24667">MPPCWPSCAVRGCIGHPFGTYAAQRQPRIASAVAERLGIPAAAVRDGLDSRIGDSGAAHAPLMLAHALEQAKAGDLIRAVGFGQGADALVFRATGAAWSGAGVETALAAGRVESGYGRFAALTGSVERDEGMRAELDLQTPMTVLHRKRDMLLGLVGGCWRATPTSIRATCRWGLGCAWCSASRTTTRAGISVVISGRPRLCAAGGSERWRRESGTRSPSSAWAAPASANAGTTAPRI</sequence>
<dbReference type="InterPro" id="IPR016039">
    <property type="entry name" value="Thiolase-like"/>
</dbReference>
<keyword evidence="1" id="KW-0808">Transferase</keyword>
<organism evidence="4 5">
    <name type="scientific">Azospirillum doebereinerae</name>
    <dbReference type="NCBI Taxonomy" id="92933"/>
    <lineage>
        <taxon>Bacteria</taxon>
        <taxon>Pseudomonadati</taxon>
        <taxon>Pseudomonadota</taxon>
        <taxon>Alphaproteobacteria</taxon>
        <taxon>Rhodospirillales</taxon>
        <taxon>Azospirillaceae</taxon>
        <taxon>Azospirillum</taxon>
    </lineage>
</organism>
<evidence type="ECO:0000313" key="4">
    <source>
        <dbReference type="EMBL" id="RUQ68567.1"/>
    </source>
</evidence>
<dbReference type="AlphaFoldDB" id="A0A3S0VH59"/>
<dbReference type="Pfam" id="PF08541">
    <property type="entry name" value="ACP_syn_III_C"/>
    <property type="match status" value="1"/>
</dbReference>
<feature type="compositionally biased region" description="Low complexity" evidence="2">
    <location>
        <begin position="216"/>
        <end position="238"/>
    </location>
</feature>
<comment type="caution">
    <text evidence="4">The sequence shown here is derived from an EMBL/GenBank/DDBJ whole genome shotgun (WGS) entry which is preliminary data.</text>
</comment>
<gene>
    <name evidence="4" type="ORF">EJ913_18175</name>
</gene>
<dbReference type="OrthoDB" id="8771453at2"/>
<accession>A0A3S0VH59</accession>
<evidence type="ECO:0000256" key="2">
    <source>
        <dbReference type="SAM" id="MobiDB-lite"/>
    </source>
</evidence>
<reference evidence="4 5" key="1">
    <citation type="submission" date="2018-12" db="EMBL/GenBank/DDBJ databases">
        <authorList>
            <person name="Yang Y."/>
        </authorList>
    </citation>
    <scope>NUCLEOTIDE SEQUENCE [LARGE SCALE GENOMIC DNA]</scope>
    <source>
        <strain evidence="4 5">GSF71</strain>
    </source>
</reference>
<dbReference type="Gene3D" id="3.40.47.10">
    <property type="match status" value="1"/>
</dbReference>
<evidence type="ECO:0000256" key="1">
    <source>
        <dbReference type="ARBA" id="ARBA00022679"/>
    </source>
</evidence>
<dbReference type="SUPFAM" id="SSF53901">
    <property type="entry name" value="Thiolase-like"/>
    <property type="match status" value="1"/>
</dbReference>
<feature type="domain" description="Beta-ketoacyl-[acyl-carrier-protein] synthase III C-terminal" evidence="3">
    <location>
        <begin position="24"/>
        <end position="86"/>
    </location>
</feature>
<protein>
    <recommendedName>
        <fullName evidence="3">Beta-ketoacyl-[acyl-carrier-protein] synthase III C-terminal domain-containing protein</fullName>
    </recommendedName>
</protein>
<evidence type="ECO:0000313" key="5">
    <source>
        <dbReference type="Proteomes" id="UP000280346"/>
    </source>
</evidence>
<evidence type="ECO:0000259" key="3">
    <source>
        <dbReference type="Pfam" id="PF08541"/>
    </source>
</evidence>
<feature type="region of interest" description="Disordered" evidence="2">
    <location>
        <begin position="206"/>
        <end position="238"/>
    </location>
</feature>
<dbReference type="InterPro" id="IPR013747">
    <property type="entry name" value="ACP_syn_III_C"/>
</dbReference>
<dbReference type="GO" id="GO:0016746">
    <property type="term" value="F:acyltransferase activity"/>
    <property type="evidence" value="ECO:0007669"/>
    <property type="project" value="UniProtKB-KW"/>
</dbReference>
<dbReference type="Proteomes" id="UP000280346">
    <property type="component" value="Unassembled WGS sequence"/>
</dbReference>
<name>A0A3S0VH59_9PROT</name>
<dbReference type="EMBL" id="RZIJ01000014">
    <property type="protein sequence ID" value="RUQ68567.1"/>
    <property type="molecule type" value="Genomic_DNA"/>
</dbReference>
<keyword evidence="5" id="KW-1185">Reference proteome</keyword>
<proteinExistence type="predicted"/>